<feature type="coiled-coil region" evidence="1">
    <location>
        <begin position="77"/>
        <end position="108"/>
    </location>
</feature>
<dbReference type="AlphaFoldDB" id="A0A7I4Z4E8"/>
<dbReference type="InterPro" id="IPR005312">
    <property type="entry name" value="DUF1759"/>
</dbReference>
<organism evidence="2 3">
    <name type="scientific">Haemonchus contortus</name>
    <name type="common">Barber pole worm</name>
    <dbReference type="NCBI Taxonomy" id="6289"/>
    <lineage>
        <taxon>Eukaryota</taxon>
        <taxon>Metazoa</taxon>
        <taxon>Ecdysozoa</taxon>
        <taxon>Nematoda</taxon>
        <taxon>Chromadorea</taxon>
        <taxon>Rhabditida</taxon>
        <taxon>Rhabditina</taxon>
        <taxon>Rhabditomorpha</taxon>
        <taxon>Strongyloidea</taxon>
        <taxon>Trichostrongylidae</taxon>
        <taxon>Haemonchus</taxon>
    </lineage>
</organism>
<dbReference type="Proteomes" id="UP000025227">
    <property type="component" value="Unplaced"/>
</dbReference>
<dbReference type="PANTHER" id="PTHR22954:SF3">
    <property type="entry name" value="PROTEIN CBG08539"/>
    <property type="match status" value="1"/>
</dbReference>
<dbReference type="OrthoDB" id="7444419at2759"/>
<dbReference type="WBParaSite" id="HCON_00170740-00001">
    <property type="protein sequence ID" value="HCON_00170740-00001"/>
    <property type="gene ID" value="HCON_00170740"/>
</dbReference>
<keyword evidence="2" id="KW-1185">Reference proteome</keyword>
<evidence type="ECO:0000313" key="2">
    <source>
        <dbReference type="Proteomes" id="UP000025227"/>
    </source>
</evidence>
<sequence>MTGPLTLKSRKSLLTRYCNNLDTLAGRYEKDTSLREAQPNAKEIIEFTIELKESIRLVTAQIDLLVDALDKIEEPLTDEQEKQAEEYVNKAHNAVENAEKLAMRLEAKRVGALVPPVSYISSDPSTQLRNVGQSEANSPKLPSIPIPVFDGKIWEFHNFWTLFEANVDSQWSSSNLQKFNYPISALRGDARELIKRYPVTAENYTLAIDLLRKKYGNTSRLITALQSRLDHAKAEQSTVQAQRALLETITPIVIQLQKLGAVLYGSYNAQKILAKFAVRIQRKVLEHIVTPEMEENSWKMVSLIESIDALISTEEQINEMVNKTEKSGTAWTKNPAVPTTRKACMFCNSLEHKAVACTRYRTVAERRNVLLKKTCVTTVDERDIG</sequence>
<name>A0A7I4Z4E8_HAECO</name>
<proteinExistence type="predicted"/>
<dbReference type="PANTHER" id="PTHR22954">
    <property type="entry name" value="RETROVIRAL PROTEASE-RELATED"/>
    <property type="match status" value="1"/>
</dbReference>
<reference evidence="3" key="1">
    <citation type="submission" date="2020-12" db="UniProtKB">
        <authorList>
            <consortium name="WormBaseParasite"/>
        </authorList>
    </citation>
    <scope>IDENTIFICATION</scope>
    <source>
        <strain evidence="3">MHco3</strain>
    </source>
</reference>
<evidence type="ECO:0000313" key="3">
    <source>
        <dbReference type="WBParaSite" id="HCON_00170740-00001"/>
    </source>
</evidence>
<protein>
    <submittedName>
        <fullName evidence="3">DUF1758 domain-containing protein</fullName>
    </submittedName>
</protein>
<keyword evidence="1" id="KW-0175">Coiled coil</keyword>
<accession>A0A7I4Z4E8</accession>
<dbReference type="Pfam" id="PF03564">
    <property type="entry name" value="DUF1759"/>
    <property type="match status" value="1"/>
</dbReference>
<dbReference type="OMA" id="KAVACTR"/>
<evidence type="ECO:0000256" key="1">
    <source>
        <dbReference type="SAM" id="Coils"/>
    </source>
</evidence>